<organism evidence="1 2">
    <name type="scientific">Brassica oleracea var. oleracea</name>
    <dbReference type="NCBI Taxonomy" id="109376"/>
    <lineage>
        <taxon>Eukaryota</taxon>
        <taxon>Viridiplantae</taxon>
        <taxon>Streptophyta</taxon>
        <taxon>Embryophyta</taxon>
        <taxon>Tracheophyta</taxon>
        <taxon>Spermatophyta</taxon>
        <taxon>Magnoliopsida</taxon>
        <taxon>eudicotyledons</taxon>
        <taxon>Gunneridae</taxon>
        <taxon>Pentapetalae</taxon>
        <taxon>rosids</taxon>
        <taxon>malvids</taxon>
        <taxon>Brassicales</taxon>
        <taxon>Brassicaceae</taxon>
        <taxon>Brassiceae</taxon>
        <taxon>Brassica</taxon>
    </lineage>
</organism>
<dbReference type="EnsemblPlants" id="Bo1g005130.1">
    <property type="protein sequence ID" value="Bo1g005130.1"/>
    <property type="gene ID" value="Bo1g005130"/>
</dbReference>
<dbReference type="PANTHER" id="PTHR14237:SF14">
    <property type="entry name" value="PYRIDOXAL PHOSPHATE (PLP)-DEPENDENT TRANSFERASES SUPERFAMILY PROTEIN"/>
    <property type="match status" value="1"/>
</dbReference>
<reference evidence="1" key="2">
    <citation type="submission" date="2015-03" db="UniProtKB">
        <authorList>
            <consortium name="EnsemblPlants"/>
        </authorList>
    </citation>
    <scope>IDENTIFICATION</scope>
</reference>
<reference evidence="1 2" key="1">
    <citation type="journal article" date="2014" name="Genome Biol.">
        <title>Transcriptome and methylome profiling reveals relics of genome dominance in the mesopolyploid Brassica oleracea.</title>
        <authorList>
            <person name="Parkin I.A."/>
            <person name="Koh C."/>
            <person name="Tang H."/>
            <person name="Robinson S.J."/>
            <person name="Kagale S."/>
            <person name="Clarke W.E."/>
            <person name="Town C.D."/>
            <person name="Nixon J."/>
            <person name="Krishnakumar V."/>
            <person name="Bidwell S.L."/>
            <person name="Denoeud F."/>
            <person name="Belcram H."/>
            <person name="Links M.G."/>
            <person name="Just J."/>
            <person name="Clarke C."/>
            <person name="Bender T."/>
            <person name="Huebert T."/>
            <person name="Mason A.S."/>
            <person name="Pires J.C."/>
            <person name="Barker G."/>
            <person name="Moore J."/>
            <person name="Walley P.G."/>
            <person name="Manoli S."/>
            <person name="Batley J."/>
            <person name="Edwards D."/>
            <person name="Nelson M.N."/>
            <person name="Wang X."/>
            <person name="Paterson A.H."/>
            <person name="King G."/>
            <person name="Bancroft I."/>
            <person name="Chalhoub B."/>
            <person name="Sharpe A.G."/>
        </authorList>
    </citation>
    <scope>NUCLEOTIDE SEQUENCE</scope>
    <source>
        <strain evidence="1 2">cv. TO1000</strain>
    </source>
</reference>
<proteinExistence type="predicted"/>
<dbReference type="eggNOG" id="KOG2142">
    <property type="taxonomic scope" value="Eukaryota"/>
</dbReference>
<dbReference type="HOGENOM" id="CLU_583115_0_0_1"/>
<protein>
    <submittedName>
        <fullName evidence="1">Uncharacterized protein</fullName>
    </submittedName>
</protein>
<dbReference type="PANTHER" id="PTHR14237">
    <property type="entry name" value="MOLYBDOPTERIN COFACTOR SULFURASE MOSC"/>
    <property type="match status" value="1"/>
</dbReference>
<accession>A0A0D3A1D7</accession>
<dbReference type="Gramene" id="Bo1g005130.1">
    <property type="protein sequence ID" value="Bo1g005130.1"/>
    <property type="gene ID" value="Bo1g005130"/>
</dbReference>
<sequence>MHFSLRKQIHHCATLILDKSKSSRRRSSDSSLNATKEAALLRKLYEDMLREALEEASENGSILKSQTIDQENQVGRSRSLARLHAQRDFLRATALAADHVYSSEDSLPELLGSKVCLDYCGFGLFSVVQTLNYWDTCTFSLSEVTANLSNHALYGGAESGIVEHDIKTRIMDYLNIPENEYGLVFTPVCELWMAQTAREKGSKAYNAWFKWPSLKLCSTDLKKRLSYKKWKKKDSAVGLFVFPAQSRVTGAKYSYQWMALAQQNHWHVLLDAGSFGCLLIKNDSVDGLDGLVGFADDKTKEAHRPGTQMPAFSGGYTSAQVRDVFETDLLEDNISSDRDGTTSTTIFGEETEIIKRYKKKTAVIAWQMAHQRSKRVRLETEGRRDGGGRSRLLGVEDEHESKGRRFSFNVDRISHSIVEPGEASLASVYDEEYNNNTSDDEGADDEWDRRENETEIVCRHIDHVNMLGL</sequence>
<name>A0A0D3A1D7_BRAOL</name>
<keyword evidence="2" id="KW-1185">Reference proteome</keyword>
<dbReference type="Proteomes" id="UP000032141">
    <property type="component" value="Chromosome C1"/>
</dbReference>
<dbReference type="AlphaFoldDB" id="A0A0D3A1D7"/>
<evidence type="ECO:0000313" key="1">
    <source>
        <dbReference type="EnsemblPlants" id="Bo1g005130.1"/>
    </source>
</evidence>
<evidence type="ECO:0000313" key="2">
    <source>
        <dbReference type="Proteomes" id="UP000032141"/>
    </source>
</evidence>
<dbReference type="STRING" id="109376.A0A0D3A1D7"/>